<name>T1AAH0_9ZZZZ</name>
<keyword evidence="4 5" id="KW-0472">Membrane</keyword>
<keyword evidence="2 5" id="KW-0812">Transmembrane</keyword>
<comment type="subcellular location">
    <subcellularLocation>
        <location evidence="1">Membrane</location>
        <topology evidence="1">Multi-pass membrane protein</topology>
    </subcellularLocation>
</comment>
<evidence type="ECO:0000256" key="1">
    <source>
        <dbReference type="ARBA" id="ARBA00004141"/>
    </source>
</evidence>
<proteinExistence type="predicted"/>
<dbReference type="InterPro" id="IPR013525">
    <property type="entry name" value="ABC2_TM"/>
</dbReference>
<organism evidence="7">
    <name type="scientific">mine drainage metagenome</name>
    <dbReference type="NCBI Taxonomy" id="410659"/>
    <lineage>
        <taxon>unclassified sequences</taxon>
        <taxon>metagenomes</taxon>
        <taxon>ecological metagenomes</taxon>
    </lineage>
</organism>
<accession>T1AAH0</accession>
<feature type="domain" description="ABC-2 type transporter transmembrane" evidence="6">
    <location>
        <begin position="19"/>
        <end position="122"/>
    </location>
</feature>
<dbReference type="GO" id="GO:0016020">
    <property type="term" value="C:membrane"/>
    <property type="evidence" value="ECO:0007669"/>
    <property type="project" value="UniProtKB-SubCell"/>
</dbReference>
<sequence>MLAGATQPILLAFFVLGLAMVFGHIPGLNGLTITASVGLLGVGEIVVAIVLLALLFATLFLMFGVVLEAPQTYFAAVNLINLPVLLTSDALYPWGTMPTWLQDISQYNPVSLAVNVLREVFFGSSAYPYGPGIYLLGLFAWTAVLVTIAIVLVARALRPIE</sequence>
<feature type="transmembrane region" description="Helical" evidence="5">
    <location>
        <begin position="73"/>
        <end position="92"/>
    </location>
</feature>
<keyword evidence="3 5" id="KW-1133">Transmembrane helix</keyword>
<feature type="transmembrane region" description="Helical" evidence="5">
    <location>
        <begin position="133"/>
        <end position="157"/>
    </location>
</feature>
<comment type="caution">
    <text evidence="7">The sequence shown here is derived from an EMBL/GenBank/DDBJ whole genome shotgun (WGS) entry which is preliminary data.</text>
</comment>
<dbReference type="EMBL" id="AUZY01006540">
    <property type="protein sequence ID" value="EQD54032.1"/>
    <property type="molecule type" value="Genomic_DNA"/>
</dbReference>
<feature type="transmembrane region" description="Helical" evidence="5">
    <location>
        <begin position="39"/>
        <end position="66"/>
    </location>
</feature>
<dbReference type="PANTHER" id="PTHR43077:SF10">
    <property type="entry name" value="TRANSPORT PERMEASE PROTEIN"/>
    <property type="match status" value="1"/>
</dbReference>
<reference evidence="7" key="2">
    <citation type="journal article" date="2014" name="ISME J.">
        <title>Microbial stratification in low pH oxic and suboxic macroscopic growths along an acid mine drainage.</title>
        <authorList>
            <person name="Mendez-Garcia C."/>
            <person name="Mesa V."/>
            <person name="Sprenger R.R."/>
            <person name="Richter M."/>
            <person name="Diez M.S."/>
            <person name="Solano J."/>
            <person name="Bargiela R."/>
            <person name="Golyshina O.V."/>
            <person name="Manteca A."/>
            <person name="Ramos J.L."/>
            <person name="Gallego J.R."/>
            <person name="Llorente I."/>
            <person name="Martins Dos Santos V.A."/>
            <person name="Jensen O.N."/>
            <person name="Pelaez A.I."/>
            <person name="Sanchez J."/>
            <person name="Ferrer M."/>
        </authorList>
    </citation>
    <scope>NUCLEOTIDE SEQUENCE</scope>
</reference>
<dbReference type="AlphaFoldDB" id="T1AAH0"/>
<dbReference type="PANTHER" id="PTHR43077">
    <property type="entry name" value="TRANSPORT PERMEASE YVFS-RELATED"/>
    <property type="match status" value="1"/>
</dbReference>
<evidence type="ECO:0000256" key="2">
    <source>
        <dbReference type="ARBA" id="ARBA00022692"/>
    </source>
</evidence>
<dbReference type="GO" id="GO:0140359">
    <property type="term" value="F:ABC-type transporter activity"/>
    <property type="evidence" value="ECO:0007669"/>
    <property type="project" value="InterPro"/>
</dbReference>
<protein>
    <submittedName>
        <fullName evidence="7">Membrane protein containing ABC-2 type transporter domain protein</fullName>
    </submittedName>
</protein>
<evidence type="ECO:0000256" key="4">
    <source>
        <dbReference type="ARBA" id="ARBA00023136"/>
    </source>
</evidence>
<dbReference type="Pfam" id="PF01061">
    <property type="entry name" value="ABC2_membrane"/>
    <property type="match status" value="1"/>
</dbReference>
<evidence type="ECO:0000259" key="6">
    <source>
        <dbReference type="Pfam" id="PF01061"/>
    </source>
</evidence>
<evidence type="ECO:0000313" key="7">
    <source>
        <dbReference type="EMBL" id="EQD54032.1"/>
    </source>
</evidence>
<dbReference type="InterPro" id="IPR051328">
    <property type="entry name" value="T7SS_ABC-Transporter"/>
</dbReference>
<reference evidence="7" key="1">
    <citation type="submission" date="2013-08" db="EMBL/GenBank/DDBJ databases">
        <authorList>
            <person name="Mendez C."/>
            <person name="Richter M."/>
            <person name="Ferrer M."/>
            <person name="Sanchez J."/>
        </authorList>
    </citation>
    <scope>NUCLEOTIDE SEQUENCE</scope>
</reference>
<gene>
    <name evidence="7" type="ORF">B1B_09880</name>
</gene>
<evidence type="ECO:0000256" key="3">
    <source>
        <dbReference type="ARBA" id="ARBA00022989"/>
    </source>
</evidence>
<evidence type="ECO:0000256" key="5">
    <source>
        <dbReference type="SAM" id="Phobius"/>
    </source>
</evidence>